<keyword evidence="2" id="KW-0804">Transcription</keyword>
<evidence type="ECO:0000256" key="2">
    <source>
        <dbReference type="ARBA" id="ARBA00023163"/>
    </source>
</evidence>
<accession>A0ABR2AX69</accession>
<protein>
    <recommendedName>
        <fullName evidence="6">DELLA protein</fullName>
    </recommendedName>
</protein>
<evidence type="ECO:0000256" key="1">
    <source>
        <dbReference type="ARBA" id="ARBA00023015"/>
    </source>
</evidence>
<evidence type="ECO:0008006" key="6">
    <source>
        <dbReference type="Google" id="ProtNLM"/>
    </source>
</evidence>
<sequence>MARLREINPALVFILDFYANHNDFNFLTYLKDCFQFYSNLAMLQTSAGQDLYLIRRRKTLTGWKDIFLMAGCRQVPLVYPKDILLQDKA</sequence>
<feature type="region of interest" description="SAW" evidence="3">
    <location>
        <begin position="47"/>
        <end position="89"/>
    </location>
</feature>
<dbReference type="Proteomes" id="UP001472677">
    <property type="component" value="Unassembled WGS sequence"/>
</dbReference>
<reference evidence="4 5" key="1">
    <citation type="journal article" date="2024" name="G3 (Bethesda)">
        <title>Genome assembly of Hibiscus sabdariffa L. provides insights into metabolisms of medicinal natural products.</title>
        <authorList>
            <person name="Kim T."/>
        </authorList>
    </citation>
    <scope>NUCLEOTIDE SEQUENCE [LARGE SCALE GENOMIC DNA]</scope>
    <source>
        <strain evidence="4">TK-2024</strain>
        <tissue evidence="4">Old leaves</tissue>
    </source>
</reference>
<dbReference type="PROSITE" id="PS50985">
    <property type="entry name" value="GRAS"/>
    <property type="match status" value="1"/>
</dbReference>
<keyword evidence="5" id="KW-1185">Reference proteome</keyword>
<comment type="caution">
    <text evidence="3">Lacks conserved residue(s) required for the propagation of feature annotation.</text>
</comment>
<dbReference type="EMBL" id="JBBPBM010000246">
    <property type="protein sequence ID" value="KAK8498823.1"/>
    <property type="molecule type" value="Genomic_DNA"/>
</dbReference>
<name>A0ABR2AX69_9ROSI</name>
<gene>
    <name evidence="4" type="ORF">V6N12_053045</name>
</gene>
<keyword evidence="1" id="KW-0805">Transcription regulation</keyword>
<organism evidence="4 5">
    <name type="scientific">Hibiscus sabdariffa</name>
    <name type="common">roselle</name>
    <dbReference type="NCBI Taxonomy" id="183260"/>
    <lineage>
        <taxon>Eukaryota</taxon>
        <taxon>Viridiplantae</taxon>
        <taxon>Streptophyta</taxon>
        <taxon>Embryophyta</taxon>
        <taxon>Tracheophyta</taxon>
        <taxon>Spermatophyta</taxon>
        <taxon>Magnoliopsida</taxon>
        <taxon>eudicotyledons</taxon>
        <taxon>Gunneridae</taxon>
        <taxon>Pentapetalae</taxon>
        <taxon>rosids</taxon>
        <taxon>malvids</taxon>
        <taxon>Malvales</taxon>
        <taxon>Malvaceae</taxon>
        <taxon>Malvoideae</taxon>
        <taxon>Hibiscus</taxon>
    </lineage>
</organism>
<proteinExistence type="inferred from homology"/>
<comment type="caution">
    <text evidence="4">The sequence shown here is derived from an EMBL/GenBank/DDBJ whole genome shotgun (WGS) entry which is preliminary data.</text>
</comment>
<evidence type="ECO:0000313" key="5">
    <source>
        <dbReference type="Proteomes" id="UP001472677"/>
    </source>
</evidence>
<evidence type="ECO:0000313" key="4">
    <source>
        <dbReference type="EMBL" id="KAK8498823.1"/>
    </source>
</evidence>
<evidence type="ECO:0000256" key="3">
    <source>
        <dbReference type="PROSITE-ProRule" id="PRU01191"/>
    </source>
</evidence>
<comment type="similarity">
    <text evidence="3">Belongs to the GRAS family.</text>
</comment>
<dbReference type="InterPro" id="IPR005202">
    <property type="entry name" value="TF_GRAS"/>
</dbReference>